<dbReference type="PANTHER" id="PTHR39730">
    <property type="entry name" value="ENDOGLUCANASE 1"/>
    <property type="match status" value="1"/>
</dbReference>
<dbReference type="InterPro" id="IPR036908">
    <property type="entry name" value="RlpA-like_sf"/>
</dbReference>
<keyword evidence="14" id="KW-1185">Reference proteome</keyword>
<keyword evidence="7" id="KW-0326">Glycosidase</keyword>
<dbReference type="PRINTS" id="PR01217">
    <property type="entry name" value="PRICHEXTENSN"/>
</dbReference>
<feature type="compositionally biased region" description="Pro residues" evidence="10">
    <location>
        <begin position="282"/>
        <end position="297"/>
    </location>
</feature>
<dbReference type="OrthoDB" id="2104063at2759"/>
<evidence type="ECO:0000256" key="7">
    <source>
        <dbReference type="ARBA" id="ARBA00023295"/>
    </source>
</evidence>
<evidence type="ECO:0000256" key="2">
    <source>
        <dbReference type="ARBA" id="ARBA00007793"/>
    </source>
</evidence>
<evidence type="ECO:0000256" key="5">
    <source>
        <dbReference type="ARBA" id="ARBA00023001"/>
    </source>
</evidence>
<name>A0A139AEK2_GONPJ</name>
<reference evidence="13 14" key="1">
    <citation type="journal article" date="2015" name="Genome Biol. Evol.">
        <title>Phylogenomic analyses indicate that early fungi evolved digesting cell walls of algal ancestors of land plants.</title>
        <authorList>
            <person name="Chang Y."/>
            <person name="Wang S."/>
            <person name="Sekimoto S."/>
            <person name="Aerts A.L."/>
            <person name="Choi C."/>
            <person name="Clum A."/>
            <person name="LaButti K.M."/>
            <person name="Lindquist E.A."/>
            <person name="Yee Ngan C."/>
            <person name="Ohm R.A."/>
            <person name="Salamov A.A."/>
            <person name="Grigoriev I.V."/>
            <person name="Spatafora J.W."/>
            <person name="Berbee M.L."/>
        </authorList>
    </citation>
    <scope>NUCLEOTIDE SEQUENCE [LARGE SCALE GENOMIC DNA]</scope>
    <source>
        <strain evidence="13 14">JEL478</strain>
    </source>
</reference>
<dbReference type="EMBL" id="KQ965763">
    <property type="protein sequence ID" value="KXS15256.1"/>
    <property type="molecule type" value="Genomic_DNA"/>
</dbReference>
<comment type="similarity">
    <text evidence="2">Belongs to the glycosyl hydrolase 45 (cellulase K) family.</text>
</comment>
<dbReference type="InterPro" id="IPR052288">
    <property type="entry name" value="GH45_Enzymes"/>
</dbReference>
<evidence type="ECO:0000313" key="14">
    <source>
        <dbReference type="Proteomes" id="UP000070544"/>
    </source>
</evidence>
<feature type="compositionally biased region" description="Pro residues" evidence="10">
    <location>
        <begin position="476"/>
        <end position="509"/>
    </location>
</feature>
<dbReference type="Pfam" id="PF02015">
    <property type="entry name" value="Glyco_hydro_45"/>
    <property type="match status" value="1"/>
</dbReference>
<evidence type="ECO:0000256" key="10">
    <source>
        <dbReference type="SAM" id="MobiDB-lite"/>
    </source>
</evidence>
<evidence type="ECO:0000259" key="12">
    <source>
        <dbReference type="PROSITE" id="PS01140"/>
    </source>
</evidence>
<dbReference type="STRING" id="1344416.A0A139AEK2"/>
<feature type="compositionally biased region" description="Pro residues" evidence="10">
    <location>
        <begin position="407"/>
        <end position="428"/>
    </location>
</feature>
<evidence type="ECO:0000256" key="4">
    <source>
        <dbReference type="ARBA" id="ARBA00022801"/>
    </source>
</evidence>
<feature type="domain" description="Glycosyl hydrolases family 45 active site" evidence="12">
    <location>
        <begin position="529"/>
        <end position="540"/>
    </location>
</feature>
<dbReference type="PANTHER" id="PTHR39730:SF1">
    <property type="entry name" value="ENDOGLUCANASE 1"/>
    <property type="match status" value="1"/>
</dbReference>
<keyword evidence="11" id="KW-0732">Signal</keyword>
<evidence type="ECO:0000256" key="1">
    <source>
        <dbReference type="ARBA" id="ARBA00000966"/>
    </source>
</evidence>
<feature type="chain" id="PRO_5007296127" description="Cellulase" evidence="11">
    <location>
        <begin position="22"/>
        <end position="732"/>
    </location>
</feature>
<dbReference type="PROSITE" id="PS01140">
    <property type="entry name" value="GLYCOSYL_HYDROL_F45"/>
    <property type="match status" value="1"/>
</dbReference>
<keyword evidence="8" id="KW-0624">Polysaccharide degradation</keyword>
<protein>
    <recommendedName>
        <fullName evidence="3 9">Cellulase</fullName>
        <ecNumber evidence="3 9">3.2.1.4</ecNumber>
    </recommendedName>
</protein>
<feature type="region of interest" description="Disordered" evidence="10">
    <location>
        <begin position="468"/>
        <end position="529"/>
    </location>
</feature>
<dbReference type="Proteomes" id="UP000070544">
    <property type="component" value="Unassembled WGS sequence"/>
</dbReference>
<keyword evidence="4 13" id="KW-0378">Hydrolase</keyword>
<dbReference type="EC" id="3.2.1.4" evidence="3 9"/>
<evidence type="ECO:0000256" key="11">
    <source>
        <dbReference type="SAM" id="SignalP"/>
    </source>
</evidence>
<dbReference type="GO" id="GO:0030245">
    <property type="term" value="P:cellulose catabolic process"/>
    <property type="evidence" value="ECO:0007669"/>
    <property type="project" value="UniProtKB-KW"/>
</dbReference>
<dbReference type="SUPFAM" id="SSF50685">
    <property type="entry name" value="Barwin-like endoglucanases"/>
    <property type="match status" value="1"/>
</dbReference>
<dbReference type="GO" id="GO:0008810">
    <property type="term" value="F:cellulase activity"/>
    <property type="evidence" value="ECO:0007669"/>
    <property type="project" value="UniProtKB-EC"/>
</dbReference>
<comment type="catalytic activity">
    <reaction evidence="1 9">
        <text>Endohydrolysis of (1-&gt;4)-beta-D-glucosidic linkages in cellulose, lichenin and cereal beta-D-glucans.</text>
        <dbReference type="EC" id="3.2.1.4"/>
    </reaction>
</comment>
<evidence type="ECO:0000256" key="9">
    <source>
        <dbReference type="PROSITE-ProRule" id="PRU10069"/>
    </source>
</evidence>
<organism evidence="13 14">
    <name type="scientific">Gonapodya prolifera (strain JEL478)</name>
    <name type="common">Monoblepharis prolifera</name>
    <dbReference type="NCBI Taxonomy" id="1344416"/>
    <lineage>
        <taxon>Eukaryota</taxon>
        <taxon>Fungi</taxon>
        <taxon>Fungi incertae sedis</taxon>
        <taxon>Chytridiomycota</taxon>
        <taxon>Chytridiomycota incertae sedis</taxon>
        <taxon>Monoblepharidomycetes</taxon>
        <taxon>Monoblepharidales</taxon>
        <taxon>Gonapodyaceae</taxon>
        <taxon>Gonapodya</taxon>
    </lineage>
</organism>
<proteinExistence type="inferred from homology"/>
<dbReference type="AlphaFoldDB" id="A0A139AEK2"/>
<feature type="signal peptide" evidence="11">
    <location>
        <begin position="1"/>
        <end position="21"/>
    </location>
</feature>
<feature type="region of interest" description="Disordered" evidence="10">
    <location>
        <begin position="69"/>
        <end position="90"/>
    </location>
</feature>
<feature type="active site" description="Nucleophile" evidence="9">
    <location>
        <position position="534"/>
    </location>
</feature>
<feature type="region of interest" description="Disordered" evidence="10">
    <location>
        <begin position="335"/>
        <end position="361"/>
    </location>
</feature>
<dbReference type="InterPro" id="IPR000334">
    <property type="entry name" value="Glyco_hydro_45"/>
</dbReference>
<evidence type="ECO:0000256" key="8">
    <source>
        <dbReference type="ARBA" id="ARBA00023326"/>
    </source>
</evidence>
<accession>A0A139AEK2</accession>
<gene>
    <name evidence="13" type="ORF">M427DRAFT_70108</name>
</gene>
<feature type="compositionally biased region" description="Pro residues" evidence="10">
    <location>
        <begin position="343"/>
        <end position="361"/>
    </location>
</feature>
<feature type="compositionally biased region" description="Pro residues" evidence="10">
    <location>
        <begin position="73"/>
        <end position="89"/>
    </location>
</feature>
<feature type="region of interest" description="Disordered" evidence="10">
    <location>
        <begin position="277"/>
        <end position="297"/>
    </location>
</feature>
<keyword evidence="5" id="KW-0136">Cellulose degradation</keyword>
<evidence type="ECO:0000256" key="6">
    <source>
        <dbReference type="ARBA" id="ARBA00023277"/>
    </source>
</evidence>
<keyword evidence="6" id="KW-0119">Carbohydrate metabolism</keyword>
<evidence type="ECO:0000313" key="13">
    <source>
        <dbReference type="EMBL" id="KXS15256.1"/>
    </source>
</evidence>
<sequence>MLVRLAVLGFTTALLGAQANAGAVSARGEDDRSCDTIYAAYTSGSQLGQQVYDDWKAWQCSTWYPSGIGAPDTPLPPSSPPPATPPPPASGRTCDTIYTLFRSGAALSAEDKADWAAWDCHLWFPSGIGSDVDNTRSCDSIHAAYVAGSAPSLQDLSDWSTWGCATWFKDGIGASVDPALPHPGQMTCDTIYGDFKAGRALSDSELANWVAWGCTTWFKDGPSAPSAIQGALIPPGQPEQATCDSIYARMVSGKTLSDLDLSNWDAWKCTTWFKDTPAHGTSPPPSSPAAPLPPPPAAVQTCDTIFADFKAGKTLSDADRANWAAWSCATWFKDGLGGDGASPSPPPPPPPTTPEIPPPPALKSCDSIYADFKGGKALSDADHADWAAWSCDTWYKDGPTTEASPPTTAPPAATPPPPPPSPSSPPSTPTKTCDTIYEDFKSGKTLSDADHADWASWSCATWYKDGPNAGGSAPASPEPQPAPPASSPPPPPSPPVEAPSPPPPPPPPASTGDTAYSDVEGGRSGTASSTRYWDCCKPSCGWSSNTNLGVGARSCSASGVTLSSTNIKNACNGGGDIGPEDGSSYTCIDTQPWAVSDTLAFGFAAAPFPDTSECCACYELTFTDGPASGKKMVVQKVNTGGDLGSNQFDLQIPGGGLGIFDGCSAQFGVDANTWGDRYGGVNSADGCSVLPAALQDGCRFRFGWLAGANNPAATFKRVTCPQAIVAKSACSR</sequence>
<evidence type="ECO:0000256" key="3">
    <source>
        <dbReference type="ARBA" id="ARBA00012601"/>
    </source>
</evidence>
<dbReference type="Gene3D" id="2.40.40.10">
    <property type="entry name" value="RlpA-like domain"/>
    <property type="match status" value="1"/>
</dbReference>
<feature type="region of interest" description="Disordered" evidence="10">
    <location>
        <begin position="397"/>
        <end position="435"/>
    </location>
</feature>